<dbReference type="OrthoDB" id="5410873at2759"/>
<evidence type="ECO:0000313" key="1">
    <source>
        <dbReference type="EMBL" id="KAF5658581.1"/>
    </source>
</evidence>
<accession>A0A8H5SWX4</accession>
<proteinExistence type="predicted"/>
<reference evidence="1 2" key="1">
    <citation type="submission" date="2020-05" db="EMBL/GenBank/DDBJ databases">
        <title>Identification and distribution of gene clusters putatively required for synthesis of sphingolipid metabolism inhibitors in phylogenetically diverse species of the filamentous fungus Fusarium.</title>
        <authorList>
            <person name="Kim H.-S."/>
            <person name="Busman M."/>
            <person name="Brown D.W."/>
            <person name="Divon H."/>
            <person name="Uhlig S."/>
            <person name="Proctor R.H."/>
        </authorList>
    </citation>
    <scope>NUCLEOTIDE SEQUENCE [LARGE SCALE GENOMIC DNA]</scope>
    <source>
        <strain evidence="1 2">NRRL 20693</strain>
    </source>
</reference>
<keyword evidence="2" id="KW-1185">Reference proteome</keyword>
<dbReference type="AlphaFoldDB" id="A0A8H5SWX4"/>
<sequence length="441" mass="50233">MASLNSLPIELILDIAKRLPSGDAKSLSCASKLIREKVARLLFTTLSITCPLESGKGLDEHVGKYGNLISRVNLHLSLQPNFNNKTQEGDPIPSIWGTPPLETVKKIVMGKILPHVGTLSVKFDPLQFDPVGPWDGDIWWGDSSDLGGIYICLDPEDDDKIMHQEQTIIWRAQYTEFFKCIAPNQNITKFTISNLLPRDSSAWETPEWKEFLGRLKDVNISMFGADNGAGWHANTVDGFGEFVHSLPDKFMKFAENVEHLSLEANPEGLLGSHPENWSVQLPLSMENLPKLFSLSLKNVMVGDELLEFLKSHNDTLHDFEVHDCMCDEDNVTWAKLWETMREENAALLRVHIEQSKTPPLEYTFGQDGYRTPEEVENVRKKLAEDKSLVVWRYVIVDDKYGNPMDVEDVNLRRVKEGDDQTEYRRLLELLEERNKSMLSEH</sequence>
<dbReference type="EMBL" id="JAAGWQ010000234">
    <property type="protein sequence ID" value="KAF5658581.1"/>
    <property type="molecule type" value="Genomic_DNA"/>
</dbReference>
<organism evidence="1 2">
    <name type="scientific">Fusarium heterosporum</name>
    <dbReference type="NCBI Taxonomy" id="42747"/>
    <lineage>
        <taxon>Eukaryota</taxon>
        <taxon>Fungi</taxon>
        <taxon>Dikarya</taxon>
        <taxon>Ascomycota</taxon>
        <taxon>Pezizomycotina</taxon>
        <taxon>Sordariomycetes</taxon>
        <taxon>Hypocreomycetidae</taxon>
        <taxon>Hypocreales</taxon>
        <taxon>Nectriaceae</taxon>
        <taxon>Fusarium</taxon>
        <taxon>Fusarium heterosporum species complex</taxon>
    </lineage>
</organism>
<comment type="caution">
    <text evidence="1">The sequence shown here is derived from an EMBL/GenBank/DDBJ whole genome shotgun (WGS) entry which is preliminary data.</text>
</comment>
<protein>
    <recommendedName>
        <fullName evidence="3">F-box domain-containing protein</fullName>
    </recommendedName>
</protein>
<evidence type="ECO:0000313" key="2">
    <source>
        <dbReference type="Proteomes" id="UP000567885"/>
    </source>
</evidence>
<evidence type="ECO:0008006" key="3">
    <source>
        <dbReference type="Google" id="ProtNLM"/>
    </source>
</evidence>
<dbReference type="Proteomes" id="UP000567885">
    <property type="component" value="Unassembled WGS sequence"/>
</dbReference>
<gene>
    <name evidence="1" type="ORF">FHETE_9818</name>
</gene>
<name>A0A8H5SWX4_FUSHE</name>
<dbReference type="SUPFAM" id="SSF52047">
    <property type="entry name" value="RNI-like"/>
    <property type="match status" value="1"/>
</dbReference>